<proteinExistence type="predicted"/>
<dbReference type="RefSeq" id="WP_184919854.1">
    <property type="nucleotide sequence ID" value="NZ_JACHMO010000001.1"/>
</dbReference>
<gene>
    <name evidence="1" type="ORF">F4560_002643</name>
</gene>
<comment type="caution">
    <text evidence="1">The sequence shown here is derived from an EMBL/GenBank/DDBJ whole genome shotgun (WGS) entry which is preliminary data.</text>
</comment>
<organism evidence="1 2">
    <name type="scientific">Saccharothrix ecbatanensis</name>
    <dbReference type="NCBI Taxonomy" id="1105145"/>
    <lineage>
        <taxon>Bacteria</taxon>
        <taxon>Bacillati</taxon>
        <taxon>Actinomycetota</taxon>
        <taxon>Actinomycetes</taxon>
        <taxon>Pseudonocardiales</taxon>
        <taxon>Pseudonocardiaceae</taxon>
        <taxon>Saccharothrix</taxon>
    </lineage>
</organism>
<protein>
    <submittedName>
        <fullName evidence="1">Uncharacterized protein</fullName>
    </submittedName>
</protein>
<dbReference type="AlphaFoldDB" id="A0A7W9HIL2"/>
<name>A0A7W9HIL2_9PSEU</name>
<accession>A0A7W9HIL2</accession>
<evidence type="ECO:0000313" key="1">
    <source>
        <dbReference type="EMBL" id="MBB5802875.1"/>
    </source>
</evidence>
<dbReference type="EMBL" id="JACHMO010000001">
    <property type="protein sequence ID" value="MBB5802875.1"/>
    <property type="molecule type" value="Genomic_DNA"/>
</dbReference>
<evidence type="ECO:0000313" key="2">
    <source>
        <dbReference type="Proteomes" id="UP000552097"/>
    </source>
</evidence>
<reference evidence="1 2" key="1">
    <citation type="submission" date="2020-08" db="EMBL/GenBank/DDBJ databases">
        <title>Sequencing the genomes of 1000 actinobacteria strains.</title>
        <authorList>
            <person name="Klenk H.-P."/>
        </authorList>
    </citation>
    <scope>NUCLEOTIDE SEQUENCE [LARGE SCALE GENOMIC DNA]</scope>
    <source>
        <strain evidence="1 2">DSM 45486</strain>
    </source>
</reference>
<keyword evidence="2" id="KW-1185">Reference proteome</keyword>
<dbReference type="Proteomes" id="UP000552097">
    <property type="component" value="Unassembled WGS sequence"/>
</dbReference>
<sequence length="208" mass="23034">MNVDVERLLWRLVDKYAPALPAHSGTVRPQWFDRAGDLVVGDGRVSWETPWCTEGGFTHGLPAGSHPVYVGTYAYTPDDWNPDAFRYATSMIVIPPAEPARIEAAKWDGDGYGDVHLIEDYAVLWGEEAMRATLPFGDDLVPHFVHGARDDIVAKGPHHRRANWVEAVLDRETGANAFVFPVGAENVTGYEIVDGDENLLCLVLVTYD</sequence>